<dbReference type="Gene3D" id="1.10.10.2910">
    <property type="match status" value="1"/>
</dbReference>
<gene>
    <name evidence="2" type="ORF">BK670_11405</name>
</gene>
<dbReference type="AlphaFoldDB" id="A0A423MEI7"/>
<sequence length="230" mass="25981">MDREYIQEAAHWVHEGLWANKDALWPGGQPPLLSMLDPAVAASLLGLTYLELPTLGSTRFAPQGQKFQAAGIFDRRSGKIAVSTEFPLHERRFTAAHEIGHFLLHEQEIMHRDRPIGGYHSLSTKPLIEREADYFAACFLMPPKLVIARFESQFGCKGQFHFNDVSCFHLNANDPNSLLYASQNSLDREIALARCTRFNGMAINSLAQQFRVSDSAMAVRIKELNLVRWP</sequence>
<dbReference type="OrthoDB" id="9794834at2"/>
<dbReference type="InterPro" id="IPR010359">
    <property type="entry name" value="IrrE_HExxH"/>
</dbReference>
<name>A0A423MEI7_PSEFL</name>
<accession>A0A423MEI7</accession>
<dbReference type="PANTHER" id="PTHR43236">
    <property type="entry name" value="ANTITOXIN HIGA1"/>
    <property type="match status" value="1"/>
</dbReference>
<dbReference type="Proteomes" id="UP000285378">
    <property type="component" value="Unassembled WGS sequence"/>
</dbReference>
<dbReference type="PANTHER" id="PTHR43236:SF1">
    <property type="entry name" value="BLL7220 PROTEIN"/>
    <property type="match status" value="1"/>
</dbReference>
<feature type="domain" description="IrrE N-terminal-like" evidence="1">
    <location>
        <begin position="63"/>
        <end position="153"/>
    </location>
</feature>
<proteinExistence type="predicted"/>
<comment type="caution">
    <text evidence="2">The sequence shown here is derived from an EMBL/GenBank/DDBJ whole genome shotgun (WGS) entry which is preliminary data.</text>
</comment>
<evidence type="ECO:0000259" key="1">
    <source>
        <dbReference type="Pfam" id="PF06114"/>
    </source>
</evidence>
<dbReference type="Pfam" id="PF06114">
    <property type="entry name" value="Peptidase_M78"/>
    <property type="match status" value="1"/>
</dbReference>
<dbReference type="EMBL" id="MOBX01000013">
    <property type="protein sequence ID" value="RON81727.1"/>
    <property type="molecule type" value="Genomic_DNA"/>
</dbReference>
<dbReference type="InterPro" id="IPR052345">
    <property type="entry name" value="Rad_response_metalloprotease"/>
</dbReference>
<evidence type="ECO:0000313" key="2">
    <source>
        <dbReference type="EMBL" id="RON81727.1"/>
    </source>
</evidence>
<reference evidence="2 3" key="1">
    <citation type="submission" date="2016-10" db="EMBL/GenBank/DDBJ databases">
        <title>Comparative genome analysis of multiple Pseudomonas spp. focuses on biocontrol and plant growth promoting traits.</title>
        <authorList>
            <person name="Tao X.-Y."/>
            <person name="Taylor C.G."/>
        </authorList>
    </citation>
    <scope>NUCLEOTIDE SEQUENCE [LARGE SCALE GENOMIC DNA]</scope>
    <source>
        <strain evidence="2 3">28B5</strain>
    </source>
</reference>
<protein>
    <recommendedName>
        <fullName evidence="1">IrrE N-terminal-like domain-containing protein</fullName>
    </recommendedName>
</protein>
<evidence type="ECO:0000313" key="3">
    <source>
        <dbReference type="Proteomes" id="UP000285378"/>
    </source>
</evidence>
<organism evidence="2 3">
    <name type="scientific">Pseudomonas fluorescens</name>
    <dbReference type="NCBI Taxonomy" id="294"/>
    <lineage>
        <taxon>Bacteria</taxon>
        <taxon>Pseudomonadati</taxon>
        <taxon>Pseudomonadota</taxon>
        <taxon>Gammaproteobacteria</taxon>
        <taxon>Pseudomonadales</taxon>
        <taxon>Pseudomonadaceae</taxon>
        <taxon>Pseudomonas</taxon>
    </lineage>
</organism>